<reference evidence="4" key="1">
    <citation type="journal article" date="2019" name="Int. J. Syst. Evol. Microbiol.">
        <title>The Global Catalogue of Microorganisms (GCM) 10K type strain sequencing project: providing services to taxonomists for standard genome sequencing and annotation.</title>
        <authorList>
            <consortium name="The Broad Institute Genomics Platform"/>
            <consortium name="The Broad Institute Genome Sequencing Center for Infectious Disease"/>
            <person name="Wu L."/>
            <person name="Ma J."/>
        </authorList>
    </citation>
    <scope>NUCLEOTIDE SEQUENCE [LARGE SCALE GENOMIC DNA]</scope>
    <source>
        <strain evidence="4">CGMCC 1.8860</strain>
    </source>
</reference>
<dbReference type="RefSeq" id="WP_229678860.1">
    <property type="nucleotide sequence ID" value="NZ_BMLY01000002.1"/>
</dbReference>
<evidence type="ECO:0000313" key="4">
    <source>
        <dbReference type="Proteomes" id="UP000621859"/>
    </source>
</evidence>
<sequence length="601" mass="62657">MYKFNGQAVPLVLASALALALGACGGGSDGNSTMSDAPTATPTPSPTATPTPSPTSTPTPTPTATPTPTPTPSASALSPLNGATAAFADSRLQITFDNTPTVGTTGYIKVYKSSDNSLVDTIDISGVPVTTGGETQTYMPAVNTEVDKLGNNVNALTQWRYVYYRPITISGKTATIRLHDGVLGYNTSYYVTVDNGVINGTYNGSAFQGIASQTAWAFHTKNAPSSPTAVTVDTAGTGDFTTVQGALNWIMGNGCVSCTNSGDAKTITIKNGTYNEQLFLRNTNYLTIQGASRTGVVVSQENYESWNPGTGGSKTSAQTTLTNEVTGTRRSLGGGRAVFLVEGADMLKLTSFTLQNPHIKTTTANNQAETIYYNSATLAGSRMMATYMNFISAQDTVQTKGWVWYYQTYIAGDVDFIWGSPFAALFENSELHTVADPTAPTQGGYLFQARAAYGFPGFVVLNSTLTADAAVPAGVTFLGRSGGLTVAGGYCQTQLTTGSLANANYGCDNIAYINTKMGSHIATVGWSSPSTSPANPVPDPTTATTTTGWRESGSMDSTGAALSMAGRDTTDASNTLDLSGLATRTQVFSAWNGNTGWVPAP</sequence>
<feature type="region of interest" description="Disordered" evidence="1">
    <location>
        <begin position="528"/>
        <end position="567"/>
    </location>
</feature>
<feature type="signal peptide" evidence="2">
    <location>
        <begin position="1"/>
        <end position="20"/>
    </location>
</feature>
<evidence type="ECO:0000313" key="3">
    <source>
        <dbReference type="EMBL" id="GGP26014.1"/>
    </source>
</evidence>
<evidence type="ECO:0000256" key="1">
    <source>
        <dbReference type="SAM" id="MobiDB-lite"/>
    </source>
</evidence>
<evidence type="ECO:0008006" key="5">
    <source>
        <dbReference type="Google" id="ProtNLM"/>
    </source>
</evidence>
<keyword evidence="2" id="KW-0732">Signal</keyword>
<feature type="region of interest" description="Disordered" evidence="1">
    <location>
        <begin position="28"/>
        <end position="79"/>
    </location>
</feature>
<dbReference type="Gene3D" id="2.160.20.10">
    <property type="entry name" value="Single-stranded right-handed beta-helix, Pectin lyase-like"/>
    <property type="match status" value="1"/>
</dbReference>
<accession>A0ABQ2PK79</accession>
<dbReference type="EMBL" id="BMLY01000002">
    <property type="protein sequence ID" value="GGP26014.1"/>
    <property type="molecule type" value="Genomic_DNA"/>
</dbReference>
<name>A0ABQ2PK79_9NEIS</name>
<dbReference type="PANTHER" id="PTHR31321">
    <property type="entry name" value="ACYL-COA THIOESTER HYDROLASE YBHC-RELATED"/>
    <property type="match status" value="1"/>
</dbReference>
<gene>
    <name evidence="3" type="ORF">GCM10010971_18330</name>
</gene>
<feature type="chain" id="PRO_5046652225" description="Pectinesterase" evidence="2">
    <location>
        <begin position="21"/>
        <end position="601"/>
    </location>
</feature>
<dbReference type="PANTHER" id="PTHR31321:SF57">
    <property type="entry name" value="PECTINESTERASE 53-RELATED"/>
    <property type="match status" value="1"/>
</dbReference>
<evidence type="ECO:0000256" key="2">
    <source>
        <dbReference type="SAM" id="SignalP"/>
    </source>
</evidence>
<comment type="caution">
    <text evidence="3">The sequence shown here is derived from an EMBL/GenBank/DDBJ whole genome shotgun (WGS) entry which is preliminary data.</text>
</comment>
<dbReference type="Proteomes" id="UP000621859">
    <property type="component" value="Unassembled WGS sequence"/>
</dbReference>
<dbReference type="SUPFAM" id="SSF51126">
    <property type="entry name" value="Pectin lyase-like"/>
    <property type="match status" value="1"/>
</dbReference>
<proteinExistence type="predicted"/>
<organism evidence="3 4">
    <name type="scientific">Silvimonas amylolytica</name>
    <dbReference type="NCBI Taxonomy" id="449663"/>
    <lineage>
        <taxon>Bacteria</taxon>
        <taxon>Pseudomonadati</taxon>
        <taxon>Pseudomonadota</taxon>
        <taxon>Betaproteobacteria</taxon>
        <taxon>Neisseriales</taxon>
        <taxon>Chitinibacteraceae</taxon>
        <taxon>Silvimonas</taxon>
    </lineage>
</organism>
<dbReference type="InterPro" id="IPR012334">
    <property type="entry name" value="Pectin_lyas_fold"/>
</dbReference>
<keyword evidence="4" id="KW-1185">Reference proteome</keyword>
<dbReference type="InterPro" id="IPR011050">
    <property type="entry name" value="Pectin_lyase_fold/virulence"/>
</dbReference>
<feature type="compositionally biased region" description="Pro residues" evidence="1">
    <location>
        <begin position="41"/>
        <end position="71"/>
    </location>
</feature>
<dbReference type="PROSITE" id="PS51257">
    <property type="entry name" value="PROKAR_LIPOPROTEIN"/>
    <property type="match status" value="1"/>
</dbReference>
<protein>
    <recommendedName>
        <fullName evidence="5">Pectinesterase</fullName>
    </recommendedName>
</protein>